<keyword evidence="8" id="KW-0411">Iron-sulfur</keyword>
<keyword evidence="11" id="KW-1185">Reference proteome</keyword>
<dbReference type="InterPro" id="IPR017896">
    <property type="entry name" value="4Fe4S_Fe-S-bd"/>
</dbReference>
<dbReference type="RefSeq" id="WP_425344327.1">
    <property type="nucleotide sequence ID" value="NZ_JBGUBD010000002.1"/>
</dbReference>
<feature type="domain" description="4Fe-4S ferredoxin-type" evidence="9">
    <location>
        <begin position="197"/>
        <end position="228"/>
    </location>
</feature>
<dbReference type="InterPro" id="IPR013542">
    <property type="entry name" value="QueG_DUF1730"/>
</dbReference>
<evidence type="ECO:0000256" key="7">
    <source>
        <dbReference type="ARBA" id="ARBA00023004"/>
    </source>
</evidence>
<name>A0ABV4U3H1_9BACT</name>
<evidence type="ECO:0000256" key="1">
    <source>
        <dbReference type="ARBA" id="ARBA00022485"/>
    </source>
</evidence>
<organism evidence="10 11">
    <name type="scientific">Natronomicrosphaera hydrolytica</name>
    <dbReference type="NCBI Taxonomy" id="3242702"/>
    <lineage>
        <taxon>Bacteria</taxon>
        <taxon>Pseudomonadati</taxon>
        <taxon>Planctomycetota</taxon>
        <taxon>Phycisphaerae</taxon>
        <taxon>Phycisphaerales</taxon>
        <taxon>Phycisphaeraceae</taxon>
        <taxon>Natronomicrosphaera</taxon>
    </lineage>
</organism>
<dbReference type="InterPro" id="IPR017900">
    <property type="entry name" value="4Fe4S_Fe_S_CS"/>
</dbReference>
<reference evidence="10 11" key="1">
    <citation type="submission" date="2024-08" db="EMBL/GenBank/DDBJ databases">
        <title>Whole-genome sequencing of halo(alkali)philic microorganisms from hypersaline lakes.</title>
        <authorList>
            <person name="Sorokin D.Y."/>
            <person name="Merkel A.Y."/>
            <person name="Messina E."/>
            <person name="Yakimov M."/>
        </authorList>
    </citation>
    <scope>NUCLEOTIDE SEQUENCE [LARGE SCALE GENOMIC DNA]</scope>
    <source>
        <strain evidence="10 11">AB-hyl4</strain>
    </source>
</reference>
<evidence type="ECO:0000313" key="10">
    <source>
        <dbReference type="EMBL" id="MFA9477402.1"/>
    </source>
</evidence>
<dbReference type="PROSITE" id="PS51379">
    <property type="entry name" value="4FE4S_FER_2"/>
    <property type="match status" value="1"/>
</dbReference>
<evidence type="ECO:0000256" key="3">
    <source>
        <dbReference type="ARBA" id="ARBA00022694"/>
    </source>
</evidence>
<evidence type="ECO:0000313" key="11">
    <source>
        <dbReference type="Proteomes" id="UP001575105"/>
    </source>
</evidence>
<dbReference type="Gene3D" id="3.30.70.20">
    <property type="match status" value="1"/>
</dbReference>
<dbReference type="EMBL" id="JBGUBD010000002">
    <property type="protein sequence ID" value="MFA9477402.1"/>
    <property type="molecule type" value="Genomic_DNA"/>
</dbReference>
<keyword evidence="3" id="KW-0819">tRNA processing</keyword>
<protein>
    <submittedName>
        <fullName evidence="10">tRNA epoxyqueuosine(34) reductase QueG</fullName>
        <ecNumber evidence="10">1.17.99.6</ecNumber>
    </submittedName>
</protein>
<keyword evidence="2" id="KW-0963">Cytoplasm</keyword>
<dbReference type="Pfam" id="PF13484">
    <property type="entry name" value="Fer4_16"/>
    <property type="match status" value="1"/>
</dbReference>
<accession>A0ABV4U3H1</accession>
<dbReference type="SUPFAM" id="SSF46548">
    <property type="entry name" value="alpha-helical ferredoxin"/>
    <property type="match status" value="1"/>
</dbReference>
<comment type="caution">
    <text evidence="10">The sequence shown here is derived from an EMBL/GenBank/DDBJ whole genome shotgun (WGS) entry which is preliminary data.</text>
</comment>
<dbReference type="EC" id="1.17.99.6" evidence="10"/>
<dbReference type="Proteomes" id="UP001575105">
    <property type="component" value="Unassembled WGS sequence"/>
</dbReference>
<dbReference type="InterPro" id="IPR004453">
    <property type="entry name" value="QueG"/>
</dbReference>
<dbReference type="PANTHER" id="PTHR30002">
    <property type="entry name" value="EPOXYQUEUOSINE REDUCTASE"/>
    <property type="match status" value="1"/>
</dbReference>
<evidence type="ECO:0000256" key="4">
    <source>
        <dbReference type="ARBA" id="ARBA00022723"/>
    </source>
</evidence>
<dbReference type="Pfam" id="PF08331">
    <property type="entry name" value="QueG_DUF1730"/>
    <property type="match status" value="1"/>
</dbReference>
<evidence type="ECO:0000256" key="8">
    <source>
        <dbReference type="ARBA" id="ARBA00023014"/>
    </source>
</evidence>
<evidence type="ECO:0000256" key="5">
    <source>
        <dbReference type="ARBA" id="ARBA00022785"/>
    </source>
</evidence>
<dbReference type="PANTHER" id="PTHR30002:SF4">
    <property type="entry name" value="EPOXYQUEUOSINE REDUCTASE"/>
    <property type="match status" value="1"/>
</dbReference>
<dbReference type="PROSITE" id="PS00198">
    <property type="entry name" value="4FE4S_FER_1"/>
    <property type="match status" value="1"/>
</dbReference>
<keyword evidence="5" id="KW-0671">Queuosine biosynthesis</keyword>
<keyword evidence="7" id="KW-0408">Iron</keyword>
<evidence type="ECO:0000259" key="9">
    <source>
        <dbReference type="PROSITE" id="PS51379"/>
    </source>
</evidence>
<keyword evidence="4" id="KW-0479">Metal-binding</keyword>
<evidence type="ECO:0000256" key="6">
    <source>
        <dbReference type="ARBA" id="ARBA00023002"/>
    </source>
</evidence>
<keyword evidence="6 10" id="KW-0560">Oxidoreductase</keyword>
<proteinExistence type="predicted"/>
<gene>
    <name evidence="10" type="primary">queG</name>
    <name evidence="10" type="ORF">ACERK3_03735</name>
</gene>
<keyword evidence="1" id="KW-0004">4Fe-4S</keyword>
<dbReference type="GO" id="GO:0052693">
    <property type="term" value="F:epoxyqueuosine reductase activity"/>
    <property type="evidence" value="ECO:0007669"/>
    <property type="project" value="UniProtKB-EC"/>
</dbReference>
<sequence length="399" mass="44431">MTTPASNPQRNEAARRVRELADELGFALCGIAPAAASDHADFVRQWLADDKHGEMHYLATNLDLRLDPRELLTGARSVIVVADVYPPGVYDSPTDTQQPQPPVGRVARYAWGDDYHKTIKQRLHRLADALRERHPAAVFRATVDTAPLLEREHAARAGLGWIGKHTLTLHPRLGSYLLLGAIVTTLDLADAAEEDYPGHTLPPTDHCGTCTRCIDACPTQCIADPAHHQGHRTLDATRCISYLTLEHRSLIDTSLHASMNDWLAGCDVCQQVCPYNQPIETRPPPAPEIRNVKSDIALPIHPRYTPRAELTLGLNLLDVLNWTADDRQRVFQGSALKRMKLEMVKRNALIAAGNALMQNDDPPLRQRIHELAHDADEHTLVRDTARQIVARLERKKPTA</sequence>
<evidence type="ECO:0000256" key="2">
    <source>
        <dbReference type="ARBA" id="ARBA00022490"/>
    </source>
</evidence>
<dbReference type="NCBIfam" id="TIGR00276">
    <property type="entry name" value="tRNA epoxyqueuosine(34) reductase QueG"/>
    <property type="match status" value="1"/>
</dbReference>